<dbReference type="InterPro" id="IPR001915">
    <property type="entry name" value="Peptidase_M48"/>
</dbReference>
<evidence type="ECO:0000256" key="5">
    <source>
        <dbReference type="ARBA" id="ARBA00023049"/>
    </source>
</evidence>
<dbReference type="PANTHER" id="PTHR22726:SF1">
    <property type="entry name" value="METALLOENDOPEPTIDASE OMA1, MITOCHONDRIAL"/>
    <property type="match status" value="1"/>
</dbReference>
<dbReference type="GO" id="GO:0004222">
    <property type="term" value="F:metalloendopeptidase activity"/>
    <property type="evidence" value="ECO:0007669"/>
    <property type="project" value="InterPro"/>
</dbReference>
<dbReference type="Gene3D" id="3.30.2010.10">
    <property type="entry name" value="Metalloproteases ('zincins'), catalytic domain"/>
    <property type="match status" value="1"/>
</dbReference>
<keyword evidence="9" id="KW-1185">Reference proteome</keyword>
<reference evidence="8 9" key="1">
    <citation type="submission" date="2018-01" db="EMBL/GenBank/DDBJ databases">
        <title>The draft genome sequence of Cohaesibacter sp. H1304.</title>
        <authorList>
            <person name="Wang N.-N."/>
            <person name="Du Z.-J."/>
        </authorList>
    </citation>
    <scope>NUCLEOTIDE SEQUENCE [LARGE SCALE GENOMIC DNA]</scope>
    <source>
        <strain evidence="8 9">H1304</strain>
    </source>
</reference>
<dbReference type="AlphaFoldDB" id="A0A2N5XUD2"/>
<dbReference type="CDD" id="cd07324">
    <property type="entry name" value="M48C_Oma1-like"/>
    <property type="match status" value="1"/>
</dbReference>
<comment type="caution">
    <text evidence="8">The sequence shown here is derived from an EMBL/GenBank/DDBJ whole genome shotgun (WGS) entry which is preliminary data.</text>
</comment>
<evidence type="ECO:0000313" key="9">
    <source>
        <dbReference type="Proteomes" id="UP000234881"/>
    </source>
</evidence>
<keyword evidence="3 6" id="KW-0378">Hydrolase</keyword>
<evidence type="ECO:0000259" key="7">
    <source>
        <dbReference type="Pfam" id="PF01435"/>
    </source>
</evidence>
<dbReference type="GO" id="GO:0016020">
    <property type="term" value="C:membrane"/>
    <property type="evidence" value="ECO:0007669"/>
    <property type="project" value="TreeGrafter"/>
</dbReference>
<dbReference type="PANTHER" id="PTHR22726">
    <property type="entry name" value="METALLOENDOPEPTIDASE OMA1"/>
    <property type="match status" value="1"/>
</dbReference>
<dbReference type="GO" id="GO:0051603">
    <property type="term" value="P:proteolysis involved in protein catabolic process"/>
    <property type="evidence" value="ECO:0007669"/>
    <property type="project" value="TreeGrafter"/>
</dbReference>
<keyword evidence="2" id="KW-0479">Metal-binding</keyword>
<dbReference type="Pfam" id="PF01435">
    <property type="entry name" value="Peptidase_M48"/>
    <property type="match status" value="1"/>
</dbReference>
<keyword evidence="5 6" id="KW-0482">Metalloprotease</keyword>
<evidence type="ECO:0000256" key="4">
    <source>
        <dbReference type="ARBA" id="ARBA00022833"/>
    </source>
</evidence>
<organism evidence="8 9">
    <name type="scientific">Cohaesibacter celericrescens</name>
    <dbReference type="NCBI Taxonomy" id="2067669"/>
    <lineage>
        <taxon>Bacteria</taxon>
        <taxon>Pseudomonadati</taxon>
        <taxon>Pseudomonadota</taxon>
        <taxon>Alphaproteobacteria</taxon>
        <taxon>Hyphomicrobiales</taxon>
        <taxon>Cohaesibacteraceae</taxon>
    </lineage>
</organism>
<evidence type="ECO:0000256" key="2">
    <source>
        <dbReference type="ARBA" id="ARBA00022723"/>
    </source>
</evidence>
<evidence type="ECO:0000256" key="3">
    <source>
        <dbReference type="ARBA" id="ARBA00022801"/>
    </source>
</evidence>
<evidence type="ECO:0000256" key="1">
    <source>
        <dbReference type="ARBA" id="ARBA00022670"/>
    </source>
</evidence>
<accession>A0A2N5XUD2</accession>
<feature type="domain" description="Peptidase M48" evidence="7">
    <location>
        <begin position="6"/>
        <end position="179"/>
    </location>
</feature>
<evidence type="ECO:0000313" key="8">
    <source>
        <dbReference type="EMBL" id="PLW78121.1"/>
    </source>
</evidence>
<dbReference type="GO" id="GO:0046872">
    <property type="term" value="F:metal ion binding"/>
    <property type="evidence" value="ECO:0007669"/>
    <property type="project" value="UniProtKB-KW"/>
</dbReference>
<name>A0A2N5XUD2_9HYPH</name>
<gene>
    <name evidence="8" type="ORF">C0081_06580</name>
</gene>
<sequence>MVAKLAGRLVAASNEPNRPYRITILNSPAVNAFALPGGYLYVTRGLLALANDKAELAAVLSHEMAHVTARHALARARAQQKNQLMSKVMDNMVGKTSKTASIKAKNLVTLASFSQVQELEADKEGIGTTFRAGLDPFAASRFLATMGKYAQFLTGQADNDPKANFLSSHPTTPQRINTAIYTARRFGGPDVGDREREDYLAAIDGMLFGDAPDEGFVRERSYIHPHLRIRFTLPKGYRLENTSKAVLAVAKDGTAMRFDGVSVSPDVPLTRYLTSGWVSGLLTGSIREQTINGQPAVIAAAKAKGWTFRIAVIRVQSATYRFVFATTQPNAAYESAVTETINSFQTLSFQQAQAFKPLTIKINTVGWGDTLQSLAKQMQGTTDKVELFSILNDIKEGSQVKRGQMVKQIIAQQ</sequence>
<keyword evidence="4 6" id="KW-0862">Zinc</keyword>
<protein>
    <submittedName>
        <fullName evidence="8">Metalloprotease</fullName>
    </submittedName>
</protein>
<dbReference type="OrthoDB" id="9810445at2"/>
<keyword evidence="1 6" id="KW-0645">Protease</keyword>
<dbReference type="Proteomes" id="UP000234881">
    <property type="component" value="Unassembled WGS sequence"/>
</dbReference>
<dbReference type="EMBL" id="PKUQ01000011">
    <property type="protein sequence ID" value="PLW78121.1"/>
    <property type="molecule type" value="Genomic_DNA"/>
</dbReference>
<proteinExistence type="inferred from homology"/>
<evidence type="ECO:0000256" key="6">
    <source>
        <dbReference type="RuleBase" id="RU003983"/>
    </source>
</evidence>
<dbReference type="InterPro" id="IPR051156">
    <property type="entry name" value="Mito/Outer_Membr_Metalloprot"/>
</dbReference>
<comment type="similarity">
    <text evidence="6">Belongs to the peptidase M48 family.</text>
</comment>
<comment type="cofactor">
    <cofactor evidence="6">
        <name>Zn(2+)</name>
        <dbReference type="ChEBI" id="CHEBI:29105"/>
    </cofactor>
    <text evidence="6">Binds 1 zinc ion per subunit.</text>
</comment>